<gene>
    <name evidence="1" type="ORF">OQ273_06910</name>
</gene>
<dbReference type="Gene3D" id="3.40.50.410">
    <property type="entry name" value="von Willebrand factor, type A domain"/>
    <property type="match status" value="1"/>
</dbReference>
<dbReference type="InterPro" id="IPR036465">
    <property type="entry name" value="vWFA_dom_sf"/>
</dbReference>
<comment type="caution">
    <text evidence="1">The sequence shown here is derived from an EMBL/GenBank/DDBJ whole genome shotgun (WGS) entry which is preliminary data.</text>
</comment>
<evidence type="ECO:0000313" key="2">
    <source>
        <dbReference type="Proteomes" id="UP001151234"/>
    </source>
</evidence>
<dbReference type="InterPro" id="IPR010607">
    <property type="entry name" value="DUF1194"/>
</dbReference>
<proteinExistence type="predicted"/>
<evidence type="ECO:0000313" key="1">
    <source>
        <dbReference type="EMBL" id="MDA5398301.1"/>
    </source>
</evidence>
<dbReference type="AlphaFoldDB" id="A0A9X3UH10"/>
<accession>A0A9X3UH10</accession>
<sequence length="310" mass="33373">MVEPVCFRLKIIPVTVLRQSGDEMPLPLMESAHPAAAGLLELSLSWWKALFVLVSIPMKNALTVLLLYLSLWPTAASAQVETDLELVLLADATGSIDNAEILFQRRGYAEAITSQQVLNAIRNNALGNIAVTYVEWGNDTSQDVVVSWTIIDGPEAAQSFADKLMAAPRRAGGRNAIGAALLYGKDLIENNDLTGLRRVIDLSADSANNWNGPPISVARQQVLDAGIVINGLAILCRQCSGRPISYDLEAAFTERIIGGPGSFTITAENAANFAVAVRRKLVLEIGGLAPEPRYARTNDAPDALQQGERQ</sequence>
<dbReference type="EMBL" id="JAPJZI010000001">
    <property type="protein sequence ID" value="MDA5398301.1"/>
    <property type="molecule type" value="Genomic_DNA"/>
</dbReference>
<dbReference type="Pfam" id="PF06707">
    <property type="entry name" value="DUF1194"/>
    <property type="match status" value="1"/>
</dbReference>
<dbReference type="Proteomes" id="UP001151234">
    <property type="component" value="Unassembled WGS sequence"/>
</dbReference>
<dbReference type="SUPFAM" id="SSF53300">
    <property type="entry name" value="vWA-like"/>
    <property type="match status" value="1"/>
</dbReference>
<keyword evidence="2" id="KW-1185">Reference proteome</keyword>
<dbReference type="RefSeq" id="WP_267989733.1">
    <property type="nucleotide sequence ID" value="NZ_JAPJZI010000001.1"/>
</dbReference>
<organism evidence="1 2">
    <name type="scientific">Hoeflea prorocentri</name>
    <dbReference type="NCBI Taxonomy" id="1922333"/>
    <lineage>
        <taxon>Bacteria</taxon>
        <taxon>Pseudomonadati</taxon>
        <taxon>Pseudomonadota</taxon>
        <taxon>Alphaproteobacteria</taxon>
        <taxon>Hyphomicrobiales</taxon>
        <taxon>Rhizobiaceae</taxon>
        <taxon>Hoeflea</taxon>
    </lineage>
</organism>
<protein>
    <submittedName>
        <fullName evidence="1">DUF1194 domain-containing protein</fullName>
    </submittedName>
</protein>
<reference evidence="1" key="1">
    <citation type="submission" date="2022-11" db="EMBL/GenBank/DDBJ databases">
        <title>Draft genome sequence of Hoeflea poritis E7-10 and Hoeflea prorocentri PM5-8, separated from scleractinian coral Porites lutea and marine dinoflagellate.</title>
        <authorList>
            <person name="Zhang G."/>
            <person name="Wei Q."/>
            <person name="Cai L."/>
        </authorList>
    </citation>
    <scope>NUCLEOTIDE SEQUENCE</scope>
    <source>
        <strain evidence="1">PM5-8</strain>
    </source>
</reference>
<name>A0A9X3UH10_9HYPH</name>